<dbReference type="GO" id="GO:0005506">
    <property type="term" value="F:iron ion binding"/>
    <property type="evidence" value="ECO:0007669"/>
    <property type="project" value="InterPro"/>
</dbReference>
<dbReference type="Proteomes" id="UP001199322">
    <property type="component" value="Unassembled WGS sequence"/>
</dbReference>
<proteinExistence type="predicted"/>
<dbReference type="AlphaFoldDB" id="A0AAW4QBU9"/>
<reference evidence="4" key="1">
    <citation type="submission" date="2018-06" db="EMBL/GenBank/DDBJ databases">
        <authorList>
            <person name="O'Rourke A."/>
        </authorList>
    </citation>
    <scope>NUCLEOTIDE SEQUENCE</scope>
    <source>
        <strain evidence="4">132550021-3</strain>
    </source>
</reference>
<evidence type="ECO:0000259" key="3">
    <source>
        <dbReference type="Pfam" id="PF04116"/>
    </source>
</evidence>
<evidence type="ECO:0000256" key="1">
    <source>
        <dbReference type="SAM" id="MobiDB-lite"/>
    </source>
</evidence>
<feature type="transmembrane region" description="Helical" evidence="2">
    <location>
        <begin position="152"/>
        <end position="172"/>
    </location>
</feature>
<feature type="transmembrane region" description="Helical" evidence="2">
    <location>
        <begin position="120"/>
        <end position="146"/>
    </location>
</feature>
<evidence type="ECO:0000313" key="5">
    <source>
        <dbReference type="Proteomes" id="UP001199322"/>
    </source>
</evidence>
<accession>A0AAW4QBU9</accession>
<keyword evidence="2" id="KW-0812">Transmembrane</keyword>
<evidence type="ECO:0000256" key="2">
    <source>
        <dbReference type="SAM" id="Phobius"/>
    </source>
</evidence>
<dbReference type="RefSeq" id="WP_071040756.1">
    <property type="nucleotide sequence ID" value="NZ_QGAQ01000042.1"/>
</dbReference>
<feature type="domain" description="Fatty acid hydroxylase" evidence="3">
    <location>
        <begin position="64"/>
        <end position="220"/>
    </location>
</feature>
<dbReference type="GO" id="GO:0016491">
    <property type="term" value="F:oxidoreductase activity"/>
    <property type="evidence" value="ECO:0007669"/>
    <property type="project" value="InterPro"/>
</dbReference>
<dbReference type="EMBL" id="QGBI01000044">
    <property type="protein sequence ID" value="MBX3893507.1"/>
    <property type="molecule type" value="Genomic_DNA"/>
</dbReference>
<evidence type="ECO:0000313" key="4">
    <source>
        <dbReference type="EMBL" id="MBX3893507.1"/>
    </source>
</evidence>
<feature type="transmembrane region" description="Helical" evidence="2">
    <location>
        <begin position="21"/>
        <end position="47"/>
    </location>
</feature>
<dbReference type="Pfam" id="PF04116">
    <property type="entry name" value="FA_hydroxylase"/>
    <property type="match status" value="1"/>
</dbReference>
<name>A0AAW4QBU9_RALPI</name>
<comment type="caution">
    <text evidence="4">The sequence shown here is derived from an EMBL/GenBank/DDBJ whole genome shotgun (WGS) entry which is preliminary data.</text>
</comment>
<protein>
    <submittedName>
        <fullName evidence="4">Sterol desaturase family protein</fullName>
    </submittedName>
</protein>
<dbReference type="InterPro" id="IPR006694">
    <property type="entry name" value="Fatty_acid_hydroxylase"/>
</dbReference>
<gene>
    <name evidence="4" type="ORF">DEE74_26925</name>
</gene>
<dbReference type="GO" id="GO:0008610">
    <property type="term" value="P:lipid biosynthetic process"/>
    <property type="evidence" value="ECO:0007669"/>
    <property type="project" value="InterPro"/>
</dbReference>
<dbReference type="GeneID" id="60824965"/>
<sequence>MELQHSCMSDRQRRYRKEYRYRVAGWYHGWLHLMIIAMSGIAAIYIYTSNLVSVQWRDWLALPLGFLSYQLAEYLLHTQTMHRPRKNPMLRALYIRHTLMHHQFFTEQEMRFADHRDWRVTFFPPFTMIVLTLLSLAPSLTAGLIISPNFGWLLMTALTGSYMFYEVVHFCCHVDDNWLIRNLPIINTARRHHQAHHDQALMMEVNMGIGTPIFDWLLGTSDLDRGFFGHLFNGYSRKYLKKNLRRTSRTPKPGNVKIPESRTDAH</sequence>
<keyword evidence="2" id="KW-0472">Membrane</keyword>
<organism evidence="4 5">
    <name type="scientific">Ralstonia pickettii</name>
    <name type="common">Burkholderia pickettii</name>
    <dbReference type="NCBI Taxonomy" id="329"/>
    <lineage>
        <taxon>Bacteria</taxon>
        <taxon>Pseudomonadati</taxon>
        <taxon>Pseudomonadota</taxon>
        <taxon>Betaproteobacteria</taxon>
        <taxon>Burkholderiales</taxon>
        <taxon>Burkholderiaceae</taxon>
        <taxon>Ralstonia</taxon>
    </lineage>
</organism>
<feature type="transmembrane region" description="Helical" evidence="2">
    <location>
        <begin position="59"/>
        <end position="76"/>
    </location>
</feature>
<keyword evidence="2" id="KW-1133">Transmembrane helix</keyword>
<feature type="region of interest" description="Disordered" evidence="1">
    <location>
        <begin position="246"/>
        <end position="266"/>
    </location>
</feature>